<evidence type="ECO:0000256" key="4">
    <source>
        <dbReference type="SAM" id="MobiDB-lite"/>
    </source>
</evidence>
<dbReference type="OrthoDB" id="64791at2"/>
<dbReference type="Proteomes" id="UP000267208">
    <property type="component" value="Chromosome"/>
</dbReference>
<dbReference type="NCBIfam" id="TIGR01543">
    <property type="entry name" value="proheadase_HK97"/>
    <property type="match status" value="1"/>
</dbReference>
<name>A0A386PRW1_9LACO</name>
<keyword evidence="7" id="KW-1185">Reference proteome</keyword>
<dbReference type="KEGG" id="lzh:D1B17_08655"/>
<evidence type="ECO:0000256" key="1">
    <source>
        <dbReference type="ARBA" id="ARBA00022612"/>
    </source>
</evidence>
<evidence type="ECO:0000256" key="2">
    <source>
        <dbReference type="ARBA" id="ARBA00022670"/>
    </source>
</evidence>
<feature type="region of interest" description="Disordered" evidence="4">
    <location>
        <begin position="183"/>
        <end position="204"/>
    </location>
</feature>
<keyword evidence="3" id="KW-0378">Hydrolase</keyword>
<accession>A0A386PRW1</accession>
<dbReference type="InterPro" id="IPR006433">
    <property type="entry name" value="Prohead_protease"/>
</dbReference>
<evidence type="ECO:0000259" key="5">
    <source>
        <dbReference type="Pfam" id="PF04586"/>
    </source>
</evidence>
<feature type="compositionally biased region" description="Basic and acidic residues" evidence="4">
    <location>
        <begin position="188"/>
        <end position="200"/>
    </location>
</feature>
<gene>
    <name evidence="6" type="ORF">D1B17_08655</name>
</gene>
<dbReference type="GO" id="GO:0008233">
    <property type="term" value="F:peptidase activity"/>
    <property type="evidence" value="ECO:0007669"/>
    <property type="project" value="UniProtKB-KW"/>
</dbReference>
<proteinExistence type="predicted"/>
<sequence length="225" mass="25768">MMFRFKVAPLNRKEVRIQMTKTMEQRAINDSNFKVEKRSEDDDFNTLSGYAIVFDQPSENLGGFIEYVDRSALDNVDMSNVQLLYNHNMDNILARADSSTLSLSVDDRGLFFNAQIPKTTLGNDVAENVRNGNLKGCSFGFTIDDDDWSDLDEDTATRHITQIGDLFELSITPMPAYKETSVSNRSLSEFESKKNKKEDSNLNNELELLRMETELYDKRRTSKTN</sequence>
<dbReference type="AlphaFoldDB" id="A0A386PRW1"/>
<feature type="domain" description="Prohead serine protease" evidence="5">
    <location>
        <begin position="35"/>
        <end position="190"/>
    </location>
</feature>
<protein>
    <submittedName>
        <fullName evidence="6">HK97 family phage prohead protease</fullName>
    </submittedName>
</protein>
<reference evidence="7" key="1">
    <citation type="submission" date="2018-08" db="EMBL/GenBank/DDBJ databases">
        <title>Genome of Lactobacillus sp. HBUAS52074.</title>
        <authorList>
            <person name="Guo Z."/>
            <person name="Zhang Z.D."/>
        </authorList>
    </citation>
    <scope>NUCLEOTIDE SEQUENCE [LARGE SCALE GENOMIC DNA]</scope>
    <source>
        <strain evidence="7">HBUAS52074</strain>
    </source>
</reference>
<organism evidence="6 7">
    <name type="scientific">Companilactobacillus zhachilii</name>
    <dbReference type="NCBI Taxonomy" id="2304606"/>
    <lineage>
        <taxon>Bacteria</taxon>
        <taxon>Bacillati</taxon>
        <taxon>Bacillota</taxon>
        <taxon>Bacilli</taxon>
        <taxon>Lactobacillales</taxon>
        <taxon>Lactobacillaceae</taxon>
        <taxon>Companilactobacillus</taxon>
    </lineage>
</organism>
<evidence type="ECO:0000313" key="6">
    <source>
        <dbReference type="EMBL" id="AYE38694.2"/>
    </source>
</evidence>
<keyword evidence="1" id="KW-1188">Viral release from host cell</keyword>
<dbReference type="GO" id="GO:0006508">
    <property type="term" value="P:proteolysis"/>
    <property type="evidence" value="ECO:0007669"/>
    <property type="project" value="UniProtKB-KW"/>
</dbReference>
<keyword evidence="2 6" id="KW-0645">Protease</keyword>
<dbReference type="InterPro" id="IPR054613">
    <property type="entry name" value="Peptidase_S78_dom"/>
</dbReference>
<dbReference type="Pfam" id="PF04586">
    <property type="entry name" value="Peptidase_S78"/>
    <property type="match status" value="1"/>
</dbReference>
<evidence type="ECO:0000313" key="7">
    <source>
        <dbReference type="Proteomes" id="UP000267208"/>
    </source>
</evidence>
<dbReference type="EMBL" id="CP031933">
    <property type="protein sequence ID" value="AYE38694.2"/>
    <property type="molecule type" value="Genomic_DNA"/>
</dbReference>
<evidence type="ECO:0000256" key="3">
    <source>
        <dbReference type="ARBA" id="ARBA00022801"/>
    </source>
</evidence>